<dbReference type="PANTHER" id="PTHR42866">
    <property type="entry name" value="3-DEOXY-MANNO-OCTULOSONATE CYTIDYLYLTRANSFERASE"/>
    <property type="match status" value="1"/>
</dbReference>
<evidence type="ECO:0008006" key="3">
    <source>
        <dbReference type="Google" id="ProtNLM"/>
    </source>
</evidence>
<dbReference type="STRING" id="1886670.PTI45_03243"/>
<dbReference type="Gene3D" id="3.90.550.10">
    <property type="entry name" value="Spore Coat Polysaccharide Biosynthesis Protein SpsA, Chain A"/>
    <property type="match status" value="1"/>
</dbReference>
<sequence>MNRVAIVQARMGSTRLAGKVMKTIEDHTVLGHVINRLKAVDSIDSIVIATTTNAEDIVIVEEAMKYNVMAYRGSSDHVLSRYYEAANEYQADVIIRVTSDCPLIDPEVTNETIKLWEESKVDYVSNKRITTFPRGLDTEVFSFDALKKSYDNAYNDIHTEHVTPYIYLHEDQFSINDYIWEQDYSKYRWTLDTPEDYELITQIYKHLYVKNKIFSWLDGIKLMEEHPDLFEINREIKQKELGE</sequence>
<dbReference type="EMBL" id="MDER01000060">
    <property type="protein sequence ID" value="ODP27309.1"/>
    <property type="molecule type" value="Genomic_DNA"/>
</dbReference>
<dbReference type="CDD" id="cd02518">
    <property type="entry name" value="GT2_SpsF"/>
    <property type="match status" value="1"/>
</dbReference>
<keyword evidence="2" id="KW-1185">Reference proteome</keyword>
<dbReference type="AlphaFoldDB" id="A0A1E3L0I0"/>
<reference evidence="1 2" key="1">
    <citation type="submission" date="2016-08" db="EMBL/GenBank/DDBJ databases">
        <title>Genome sequencing of Paenibacillus sp. TI45-13ar, isolated from Korean traditional nuruk.</title>
        <authorList>
            <person name="Kim S.-J."/>
        </authorList>
    </citation>
    <scope>NUCLEOTIDE SEQUENCE [LARGE SCALE GENOMIC DNA]</scope>
    <source>
        <strain evidence="1 2">TI45-13ar</strain>
    </source>
</reference>
<name>A0A1E3L0I0_9BACL</name>
<dbReference type="RefSeq" id="WP_069328635.1">
    <property type="nucleotide sequence ID" value="NZ_MDER01000060.1"/>
</dbReference>
<dbReference type="Pfam" id="PF02348">
    <property type="entry name" value="CTP_transf_3"/>
    <property type="match status" value="1"/>
</dbReference>
<dbReference type="Proteomes" id="UP000094578">
    <property type="component" value="Unassembled WGS sequence"/>
</dbReference>
<proteinExistence type="predicted"/>
<comment type="caution">
    <text evidence="1">The sequence shown here is derived from an EMBL/GenBank/DDBJ whole genome shotgun (WGS) entry which is preliminary data.</text>
</comment>
<dbReference type="PATRIC" id="fig|1886670.3.peg.3297"/>
<dbReference type="GO" id="GO:0005829">
    <property type="term" value="C:cytosol"/>
    <property type="evidence" value="ECO:0007669"/>
    <property type="project" value="TreeGrafter"/>
</dbReference>
<dbReference type="PANTHER" id="PTHR42866:SF1">
    <property type="entry name" value="SPORE COAT POLYSACCHARIDE BIOSYNTHESIS PROTEIN SPSF"/>
    <property type="match status" value="1"/>
</dbReference>
<dbReference type="InterPro" id="IPR003329">
    <property type="entry name" value="Cytidylyl_trans"/>
</dbReference>
<dbReference type="SUPFAM" id="SSF53448">
    <property type="entry name" value="Nucleotide-diphospho-sugar transferases"/>
    <property type="match status" value="1"/>
</dbReference>
<gene>
    <name evidence="1" type="ORF">PTI45_03243</name>
</gene>
<evidence type="ECO:0000313" key="2">
    <source>
        <dbReference type="Proteomes" id="UP000094578"/>
    </source>
</evidence>
<accession>A0A1E3L0I0</accession>
<dbReference type="InterPro" id="IPR029044">
    <property type="entry name" value="Nucleotide-diphossugar_trans"/>
</dbReference>
<organism evidence="1 2">
    <name type="scientific">Paenibacillus nuruki</name>
    <dbReference type="NCBI Taxonomy" id="1886670"/>
    <lineage>
        <taxon>Bacteria</taxon>
        <taxon>Bacillati</taxon>
        <taxon>Bacillota</taxon>
        <taxon>Bacilli</taxon>
        <taxon>Bacillales</taxon>
        <taxon>Paenibacillaceae</taxon>
        <taxon>Paenibacillus</taxon>
    </lineage>
</organism>
<protein>
    <recommendedName>
        <fullName evidence="3">Acylneuraminate cytidylyltransferase</fullName>
    </recommendedName>
</protein>
<evidence type="ECO:0000313" key="1">
    <source>
        <dbReference type="EMBL" id="ODP27309.1"/>
    </source>
</evidence>